<sequence>MTGHRPRKILPPGGTRKRKKREAPCLPLPLPSGPPAATPTTPAYSANAREAGEAKPMSWNRLLAGYMAHEFLTRGTLFGQKFDSGGSAAVHSATSSSPASAAPAMIRKEDNNRAEMASIVKSDETHIPGIVNPSQLARWMQR</sequence>
<protein>
    <submittedName>
        <fullName evidence="2">Uncharacterized protein</fullName>
    </submittedName>
</protein>
<evidence type="ECO:0000313" key="3">
    <source>
        <dbReference type="Proteomes" id="UP001293593"/>
    </source>
</evidence>
<dbReference type="Proteomes" id="UP001293593">
    <property type="component" value="Unassembled WGS sequence"/>
</dbReference>
<gene>
    <name evidence="2" type="ORF">QN277_027139</name>
</gene>
<feature type="compositionally biased region" description="Low complexity" evidence="1">
    <location>
        <begin position="84"/>
        <end position="104"/>
    </location>
</feature>
<feature type="region of interest" description="Disordered" evidence="1">
    <location>
        <begin position="1"/>
        <end position="54"/>
    </location>
</feature>
<accession>A0AAE1K5I3</accession>
<keyword evidence="3" id="KW-1185">Reference proteome</keyword>
<dbReference type="PANTHER" id="PTHR34657">
    <property type="entry name" value="EMBRYO SAC DEVELOPMENT ARREST 6"/>
    <property type="match status" value="1"/>
</dbReference>
<feature type="compositionally biased region" description="Pro residues" evidence="1">
    <location>
        <begin position="26"/>
        <end position="37"/>
    </location>
</feature>
<organism evidence="2 3">
    <name type="scientific">Acacia crassicarpa</name>
    <name type="common">northern wattle</name>
    <dbReference type="NCBI Taxonomy" id="499986"/>
    <lineage>
        <taxon>Eukaryota</taxon>
        <taxon>Viridiplantae</taxon>
        <taxon>Streptophyta</taxon>
        <taxon>Embryophyta</taxon>
        <taxon>Tracheophyta</taxon>
        <taxon>Spermatophyta</taxon>
        <taxon>Magnoliopsida</taxon>
        <taxon>eudicotyledons</taxon>
        <taxon>Gunneridae</taxon>
        <taxon>Pentapetalae</taxon>
        <taxon>rosids</taxon>
        <taxon>fabids</taxon>
        <taxon>Fabales</taxon>
        <taxon>Fabaceae</taxon>
        <taxon>Caesalpinioideae</taxon>
        <taxon>mimosoid clade</taxon>
        <taxon>Acacieae</taxon>
        <taxon>Acacia</taxon>
    </lineage>
</organism>
<comment type="caution">
    <text evidence="2">The sequence shown here is derived from an EMBL/GenBank/DDBJ whole genome shotgun (WGS) entry which is preliminary data.</text>
</comment>
<reference evidence="2" key="1">
    <citation type="submission" date="2023-10" db="EMBL/GenBank/DDBJ databases">
        <title>Chromosome-level genome of the transformable northern wattle, Acacia crassicarpa.</title>
        <authorList>
            <person name="Massaro I."/>
            <person name="Sinha N.R."/>
            <person name="Poethig S."/>
            <person name="Leichty A.R."/>
        </authorList>
    </citation>
    <scope>NUCLEOTIDE SEQUENCE</scope>
    <source>
        <strain evidence="2">Acra3RX</strain>
        <tissue evidence="2">Leaf</tissue>
    </source>
</reference>
<feature type="region of interest" description="Disordered" evidence="1">
    <location>
        <begin position="84"/>
        <end position="106"/>
    </location>
</feature>
<dbReference type="PANTHER" id="PTHR34657:SF4">
    <property type="entry name" value="EMBRYO SAC DEVELOPMENT ARREST 6"/>
    <property type="match status" value="1"/>
</dbReference>
<name>A0AAE1K5I3_9FABA</name>
<evidence type="ECO:0000313" key="2">
    <source>
        <dbReference type="EMBL" id="KAK4266179.1"/>
    </source>
</evidence>
<evidence type="ECO:0000256" key="1">
    <source>
        <dbReference type="SAM" id="MobiDB-lite"/>
    </source>
</evidence>
<dbReference type="EMBL" id="JAWXYG010000008">
    <property type="protein sequence ID" value="KAK4266179.1"/>
    <property type="molecule type" value="Genomic_DNA"/>
</dbReference>
<dbReference type="AlphaFoldDB" id="A0AAE1K5I3"/>
<proteinExistence type="predicted"/>